<accession>A0A540VUV2</accession>
<dbReference type="SUPFAM" id="SSF100950">
    <property type="entry name" value="NagB/RpiA/CoA transferase-like"/>
    <property type="match status" value="1"/>
</dbReference>
<feature type="domain" description="Glucosamine/galactosamine-6-phosphate isomerase" evidence="8">
    <location>
        <begin position="15"/>
        <end position="226"/>
    </location>
</feature>
<evidence type="ECO:0000256" key="4">
    <source>
        <dbReference type="ARBA" id="ARBA00010662"/>
    </source>
</evidence>
<dbReference type="EC" id="3.1.1.31" evidence="5 7"/>
<evidence type="ECO:0000256" key="6">
    <source>
        <dbReference type="ARBA" id="ARBA00020337"/>
    </source>
</evidence>
<comment type="catalytic activity">
    <reaction evidence="1 7">
        <text>6-phospho-D-glucono-1,5-lactone + H2O = 6-phospho-D-gluconate + H(+)</text>
        <dbReference type="Rhea" id="RHEA:12556"/>
        <dbReference type="ChEBI" id="CHEBI:15377"/>
        <dbReference type="ChEBI" id="CHEBI:15378"/>
        <dbReference type="ChEBI" id="CHEBI:57955"/>
        <dbReference type="ChEBI" id="CHEBI:58759"/>
        <dbReference type="EC" id="3.1.1.31"/>
    </reaction>
</comment>
<gene>
    <name evidence="7 9" type="primary">pgl</name>
    <name evidence="9" type="ORF">FKY71_02910</name>
</gene>
<dbReference type="InterPro" id="IPR006148">
    <property type="entry name" value="Glc/Gal-6P_isomerase"/>
</dbReference>
<dbReference type="Proteomes" id="UP000315400">
    <property type="component" value="Unassembled WGS sequence"/>
</dbReference>
<dbReference type="InterPro" id="IPR039104">
    <property type="entry name" value="6PGL"/>
</dbReference>
<evidence type="ECO:0000256" key="2">
    <source>
        <dbReference type="ARBA" id="ARBA00002681"/>
    </source>
</evidence>
<dbReference type="EMBL" id="VIFK01000010">
    <property type="protein sequence ID" value="TQF00538.1"/>
    <property type="molecule type" value="Genomic_DNA"/>
</dbReference>
<evidence type="ECO:0000259" key="8">
    <source>
        <dbReference type="Pfam" id="PF01182"/>
    </source>
</evidence>
<evidence type="ECO:0000313" key="9">
    <source>
        <dbReference type="EMBL" id="TQF00538.1"/>
    </source>
</evidence>
<dbReference type="InterPro" id="IPR037171">
    <property type="entry name" value="NagB/RpiA_transferase-like"/>
</dbReference>
<comment type="function">
    <text evidence="2 7">Hydrolysis of 6-phosphogluconolactone to 6-phosphogluconate.</text>
</comment>
<dbReference type="UniPathway" id="UPA00115">
    <property type="reaction ID" value="UER00409"/>
</dbReference>
<protein>
    <recommendedName>
        <fullName evidence="6 7">6-phosphogluconolactonase</fullName>
        <shortName evidence="7">6PGL</shortName>
        <ecNumber evidence="5 7">3.1.1.31</ecNumber>
    </recommendedName>
</protein>
<dbReference type="CDD" id="cd01400">
    <property type="entry name" value="6PGL"/>
    <property type="match status" value="1"/>
</dbReference>
<dbReference type="GO" id="GO:0006098">
    <property type="term" value="P:pentose-phosphate shunt"/>
    <property type="evidence" value="ECO:0007669"/>
    <property type="project" value="UniProtKB-UniPathway"/>
</dbReference>
<comment type="pathway">
    <text evidence="3 7">Carbohydrate degradation; pentose phosphate pathway; D-ribulose 5-phosphate from D-glucose 6-phosphate (oxidative stage): step 2/3.</text>
</comment>
<dbReference type="PANTHER" id="PTHR11054">
    <property type="entry name" value="6-PHOSPHOGLUCONOLACTONASE"/>
    <property type="match status" value="1"/>
</dbReference>
<dbReference type="Gene3D" id="3.40.50.1360">
    <property type="match status" value="1"/>
</dbReference>
<dbReference type="STRING" id="1260251.SPISAL_03595"/>
<evidence type="ECO:0000256" key="1">
    <source>
        <dbReference type="ARBA" id="ARBA00000832"/>
    </source>
</evidence>
<evidence type="ECO:0000256" key="3">
    <source>
        <dbReference type="ARBA" id="ARBA00004961"/>
    </source>
</evidence>
<evidence type="ECO:0000256" key="7">
    <source>
        <dbReference type="RuleBase" id="RU365095"/>
    </source>
</evidence>
<dbReference type="InterPro" id="IPR005900">
    <property type="entry name" value="6-phosphogluconolactonase_DevB"/>
</dbReference>
<comment type="caution">
    <text evidence="9">The sequence shown here is derived from an EMBL/GenBank/DDBJ whole genome shotgun (WGS) entry which is preliminary data.</text>
</comment>
<reference evidence="9 10" key="1">
    <citation type="submission" date="2019-06" db="EMBL/GenBank/DDBJ databases">
        <title>Metagenome assembled Genome of Spiribacter salinus SL48-SHIP from the microbial mat of Salt Lake 48 (Novosibirsk region, Russia).</title>
        <authorList>
            <person name="Shipova A."/>
            <person name="Rozanov A.S."/>
            <person name="Bryanskaya A.V."/>
            <person name="Peltek S.E."/>
        </authorList>
    </citation>
    <scope>NUCLEOTIDE SEQUENCE [LARGE SCALE GENOMIC DNA]</scope>
    <source>
        <strain evidence="9">SL48-SHIP-2</strain>
    </source>
</reference>
<evidence type="ECO:0000313" key="10">
    <source>
        <dbReference type="Proteomes" id="UP000315400"/>
    </source>
</evidence>
<dbReference type="GO" id="GO:0005975">
    <property type="term" value="P:carbohydrate metabolic process"/>
    <property type="evidence" value="ECO:0007669"/>
    <property type="project" value="UniProtKB-UniRule"/>
</dbReference>
<keyword evidence="7 9" id="KW-0378">Hydrolase</keyword>
<dbReference type="AlphaFoldDB" id="A0A540VUV2"/>
<evidence type="ECO:0000256" key="5">
    <source>
        <dbReference type="ARBA" id="ARBA00013198"/>
    </source>
</evidence>
<organism evidence="9 10">
    <name type="scientific">Spiribacter salinus</name>
    <dbReference type="NCBI Taxonomy" id="1335746"/>
    <lineage>
        <taxon>Bacteria</taxon>
        <taxon>Pseudomonadati</taxon>
        <taxon>Pseudomonadota</taxon>
        <taxon>Gammaproteobacteria</taxon>
        <taxon>Chromatiales</taxon>
        <taxon>Ectothiorhodospiraceae</taxon>
        <taxon>Spiribacter</taxon>
    </lineage>
</organism>
<dbReference type="GO" id="GO:0017057">
    <property type="term" value="F:6-phosphogluconolactonase activity"/>
    <property type="evidence" value="ECO:0007669"/>
    <property type="project" value="UniProtKB-UniRule"/>
</dbReference>
<dbReference type="PANTHER" id="PTHR11054:SF0">
    <property type="entry name" value="6-PHOSPHOGLUCONOLACTONASE"/>
    <property type="match status" value="1"/>
</dbReference>
<comment type="similarity">
    <text evidence="4 7">Belongs to the glucosamine/galactosamine-6-phosphate isomerase family. 6-phosphogluconolactonase subfamily.</text>
</comment>
<proteinExistence type="inferred from homology"/>
<sequence length="237" mass="25483">MSATQTLESAQRFPSASRAAEALASRVADIIGFAVRARGRASLLVPGGRTPIPLFEALRSLELPWASVYVSLTDERRVPQTDPNSNARLVQEVLLKDRAADAHFQPLHRDGVDDRADEAACGAALGMLPRPFDAVILGMGDDAHFASLFPGDAASTRALSQDTEARCATTCAPSEPHARLSLTLATLLESRWIALHLSGAAKWDAIQNAAAADDARQYPVQALLAQRRVPVHVYWSP</sequence>
<dbReference type="NCBIfam" id="TIGR01198">
    <property type="entry name" value="pgl"/>
    <property type="match status" value="1"/>
</dbReference>
<name>A0A540VUV2_9GAMM</name>
<dbReference type="Pfam" id="PF01182">
    <property type="entry name" value="Glucosamine_iso"/>
    <property type="match status" value="1"/>
</dbReference>